<dbReference type="RefSeq" id="WP_316897824.1">
    <property type="nucleotide sequence ID" value="NZ_CATWHI010000001.1"/>
</dbReference>
<proteinExistence type="predicted"/>
<dbReference type="InterPro" id="IPR004027">
    <property type="entry name" value="SEC_C_motif"/>
</dbReference>
<dbReference type="Gene3D" id="3.10.450.50">
    <property type="match status" value="1"/>
</dbReference>
<evidence type="ECO:0008006" key="3">
    <source>
        <dbReference type="Google" id="ProtNLM"/>
    </source>
</evidence>
<dbReference type="AlphaFoldDB" id="A0AB72WVZ9"/>
<name>A0AB72WVZ9_9RALS</name>
<dbReference type="EMBL" id="CATWHI010000001">
    <property type="protein sequence ID" value="CAJ0734844.1"/>
    <property type="molecule type" value="Genomic_DNA"/>
</dbReference>
<dbReference type="Pfam" id="PF02810">
    <property type="entry name" value="SEC-C"/>
    <property type="match status" value="1"/>
</dbReference>
<sequence length="820" mass="92143">MGKRNKRPLKPKRVAADEAYSYGSIELSRFGNKVLFTSHRSESAHAALMDKLATKYPLLVEEIDQLVNRITSAVSVLPPSQLMQRAWWAFFMISRDVTVEADVGQEQAIALRMIDYVQSVIAATPRGMPEKTDLSEQDWVALRKAVAELYQILNLTYPACYTAYLKKTEPAYSPDMDELLVRTQLQWCNVRGDYYQVHQVSVLLDLLRPQSALIEAAYGISAERLVAELEKIWHALTFGIHNAAVTLDRARTETMAEVQSMIEQGQDVVAENSVPELIRLAAQKLGHEEALDSAVGMLFGMDLFDVGKMTSLPVGFLDDFSWEPGQETEFLAAGEMRGWPLRIQPIFRRPFLKLDGTYYCFDLHSLFDNFFRQMEKRIFQRSEQEKQTWISNRKDISESLPVQYFSRLLPGAQVLRELYYPLQAGEGKAKTWYEADCAIAYDDLLFIIEVKAGAFTYTSPANDLPAYVSSLQALLGAPGKQGQRFLTYLESATEVEVYDAKHNPVGTLRRGDFRSKIICTITLDPFTELAARAQHLSKVGIDAGDVATWPISLADLCVYADVFEGPLDFLHFVEQRMRAANSGKLDLDDELDHLGLYLEHNNYALHADDIAKIGGTPRFHGYRSAVDRYYAARLRDHAEATPPAQAVPARLRQIIDFLSATAQPHRSRIASYLLDLDGAWREDLSRYIDEELLAISDRGRCLPISSYGNVRMTVFISIANAVETTHEKAVEHAQTVMIVAGEVDRELVELTYEGDAVQVVKMTHITLVGLSAESHDRLAASAAHLKERRLARSALELGKIGRNDLCPCGSGKKFKRCCMS</sequence>
<accession>A0AB72WVZ9</accession>
<dbReference type="SUPFAM" id="SSF103642">
    <property type="entry name" value="Sec-C motif"/>
    <property type="match status" value="1"/>
</dbReference>
<organism evidence="1 2">
    <name type="scientific">Ralstonia edaphi</name>
    <dbReference type="NCBI Taxonomy" id="3058599"/>
    <lineage>
        <taxon>Bacteria</taxon>
        <taxon>Pseudomonadati</taxon>
        <taxon>Pseudomonadota</taxon>
        <taxon>Betaproteobacteria</taxon>
        <taxon>Burkholderiales</taxon>
        <taxon>Burkholderiaceae</taxon>
        <taxon>Ralstonia</taxon>
    </lineage>
</organism>
<dbReference type="Proteomes" id="UP001189225">
    <property type="component" value="Unassembled WGS sequence"/>
</dbReference>
<protein>
    <recommendedName>
        <fullName evidence="3">Preprotein translocase subunit SecA</fullName>
    </recommendedName>
</protein>
<comment type="caution">
    <text evidence="1">The sequence shown here is derived from an EMBL/GenBank/DDBJ whole genome shotgun (WGS) entry which is preliminary data.</text>
</comment>
<keyword evidence="2" id="KW-1185">Reference proteome</keyword>
<evidence type="ECO:0000313" key="2">
    <source>
        <dbReference type="Proteomes" id="UP001189225"/>
    </source>
</evidence>
<reference evidence="1 2" key="1">
    <citation type="submission" date="2023-07" db="EMBL/GenBank/DDBJ databases">
        <authorList>
            <person name="Peeters C."/>
        </authorList>
    </citation>
    <scope>NUCLEOTIDE SEQUENCE [LARGE SCALE GENOMIC DNA]</scope>
    <source>
        <strain evidence="1 2">R-16034</strain>
    </source>
</reference>
<gene>
    <name evidence="1" type="ORF">R16034_00021</name>
</gene>
<evidence type="ECO:0000313" key="1">
    <source>
        <dbReference type="EMBL" id="CAJ0734844.1"/>
    </source>
</evidence>